<dbReference type="GO" id="GO:0004619">
    <property type="term" value="F:phosphoglycerate mutase activity"/>
    <property type="evidence" value="ECO:0007669"/>
    <property type="project" value="UniProtKB-UniRule"/>
</dbReference>
<dbReference type="InterPro" id="IPR006124">
    <property type="entry name" value="Metalloenzyme"/>
</dbReference>
<dbReference type="Gene3D" id="3.40.1450.10">
    <property type="entry name" value="BPG-independent phosphoglycerate mutase, domain B"/>
    <property type="match status" value="1"/>
</dbReference>
<comment type="caution">
    <text evidence="9">Lacks conserved residue(s) required for the propagation of feature annotation.</text>
</comment>
<dbReference type="PIRSF" id="PIRSF001492">
    <property type="entry name" value="IPGAM"/>
    <property type="match status" value="1"/>
</dbReference>
<dbReference type="EMBL" id="MHNI01000007">
    <property type="protein sequence ID" value="OGZ43407.1"/>
    <property type="molecule type" value="Genomic_DNA"/>
</dbReference>
<evidence type="ECO:0000256" key="12">
    <source>
        <dbReference type="PIRSR" id="PIRSR001492-3"/>
    </source>
</evidence>
<dbReference type="PANTHER" id="PTHR31637:SF0">
    <property type="entry name" value="2,3-BISPHOSPHOGLYCERATE-INDEPENDENT PHOSPHOGLYCERATE MUTASE"/>
    <property type="match status" value="1"/>
</dbReference>
<dbReference type="GO" id="GO:0005829">
    <property type="term" value="C:cytosol"/>
    <property type="evidence" value="ECO:0007669"/>
    <property type="project" value="TreeGrafter"/>
</dbReference>
<comment type="subunit">
    <text evidence="9">Monomer.</text>
</comment>
<comment type="function">
    <text evidence="2 9">Catalyzes the interconversion of 2-phosphoglycerate and 3-phosphoglycerate.</text>
</comment>
<keyword evidence="6 9" id="KW-0324">Glycolysis</keyword>
<dbReference type="CDD" id="cd16010">
    <property type="entry name" value="iPGM"/>
    <property type="match status" value="1"/>
</dbReference>
<keyword evidence="8 9" id="KW-0413">Isomerase</keyword>
<evidence type="ECO:0000256" key="7">
    <source>
        <dbReference type="ARBA" id="ARBA00023211"/>
    </source>
</evidence>
<protein>
    <recommendedName>
        <fullName evidence="9 10">2,3-bisphosphoglycerate-independent phosphoglycerate mutase</fullName>
        <shortName evidence="9">BPG-independent PGAM</shortName>
        <shortName evidence="9">Phosphoglyceromutase</shortName>
        <shortName evidence="9">iPGM</shortName>
        <ecNumber evidence="9 10">5.4.2.12</ecNumber>
    </recommendedName>
</protein>
<feature type="domain" description="Metalloenzyme" evidence="13">
    <location>
        <begin position="5"/>
        <end position="512"/>
    </location>
</feature>
<feature type="binding site" evidence="9 12">
    <location>
        <position position="64"/>
    </location>
    <ligand>
        <name>Mn(2+)</name>
        <dbReference type="ChEBI" id="CHEBI:29035"/>
        <label>2</label>
    </ligand>
</feature>
<dbReference type="PANTHER" id="PTHR31637">
    <property type="entry name" value="2,3-BISPHOSPHOGLYCERATE-INDEPENDENT PHOSPHOGLYCERATE MUTASE"/>
    <property type="match status" value="1"/>
</dbReference>
<dbReference type="Gene3D" id="3.40.720.10">
    <property type="entry name" value="Alkaline Phosphatase, subunit A"/>
    <property type="match status" value="1"/>
</dbReference>
<dbReference type="GO" id="GO:0006007">
    <property type="term" value="P:glucose catabolic process"/>
    <property type="evidence" value="ECO:0007669"/>
    <property type="project" value="InterPro"/>
</dbReference>
<dbReference type="EC" id="5.4.2.12" evidence="9 10"/>
<dbReference type="NCBIfam" id="TIGR01307">
    <property type="entry name" value="pgm_bpd_ind"/>
    <property type="match status" value="1"/>
</dbReference>
<evidence type="ECO:0000313" key="15">
    <source>
        <dbReference type="EMBL" id="OGZ43407.1"/>
    </source>
</evidence>
<keyword evidence="7 9" id="KW-0464">Manganese</keyword>
<reference evidence="15 16" key="1">
    <citation type="journal article" date="2016" name="Nat. Commun.">
        <title>Thousands of microbial genomes shed light on interconnected biogeochemical processes in an aquifer system.</title>
        <authorList>
            <person name="Anantharaman K."/>
            <person name="Brown C.T."/>
            <person name="Hug L.A."/>
            <person name="Sharon I."/>
            <person name="Castelle C.J."/>
            <person name="Probst A.J."/>
            <person name="Thomas B.C."/>
            <person name="Singh A."/>
            <person name="Wilkins M.J."/>
            <person name="Karaoz U."/>
            <person name="Brodie E.L."/>
            <person name="Williams K.H."/>
            <person name="Hubbard S.S."/>
            <person name="Banfield J.F."/>
        </authorList>
    </citation>
    <scope>NUCLEOTIDE SEQUENCE [LARGE SCALE GENOMIC DNA]</scope>
</reference>
<dbReference type="InterPro" id="IPR005995">
    <property type="entry name" value="Pgm_bpd_ind"/>
</dbReference>
<feature type="binding site" evidence="9 12">
    <location>
        <position position="462"/>
    </location>
    <ligand>
        <name>Mn(2+)</name>
        <dbReference type="ChEBI" id="CHEBI:29035"/>
        <label>1</label>
    </ligand>
</feature>
<dbReference type="InterPro" id="IPR011258">
    <property type="entry name" value="BPG-indep_PGM_N"/>
</dbReference>
<dbReference type="HAMAP" id="MF_01038">
    <property type="entry name" value="GpmI"/>
    <property type="match status" value="1"/>
</dbReference>
<evidence type="ECO:0000256" key="9">
    <source>
        <dbReference type="HAMAP-Rule" id="MF_01038"/>
    </source>
</evidence>
<evidence type="ECO:0000256" key="5">
    <source>
        <dbReference type="ARBA" id="ARBA00022723"/>
    </source>
</evidence>
<feature type="active site" description="Phosphoserine intermediate" evidence="9 11">
    <location>
        <position position="64"/>
    </location>
</feature>
<dbReference type="Pfam" id="PF01676">
    <property type="entry name" value="Metalloenzyme"/>
    <property type="match status" value="1"/>
</dbReference>
<dbReference type="GO" id="GO:0006096">
    <property type="term" value="P:glycolytic process"/>
    <property type="evidence" value="ECO:0007669"/>
    <property type="project" value="UniProtKB-UniRule"/>
</dbReference>
<keyword evidence="5 9" id="KW-0479">Metal-binding</keyword>
<evidence type="ECO:0000256" key="1">
    <source>
        <dbReference type="ARBA" id="ARBA00000370"/>
    </source>
</evidence>
<feature type="binding site" evidence="9">
    <location>
        <position position="125"/>
    </location>
    <ligand>
        <name>substrate</name>
    </ligand>
</feature>
<comment type="caution">
    <text evidence="15">The sequence shown here is derived from an EMBL/GenBank/DDBJ whole genome shotgun (WGS) entry which is preliminary data.</text>
</comment>
<evidence type="ECO:0000256" key="10">
    <source>
        <dbReference type="NCBIfam" id="TIGR01307"/>
    </source>
</evidence>
<comment type="catalytic activity">
    <reaction evidence="1 9">
        <text>(2R)-2-phosphoglycerate = (2R)-3-phosphoglycerate</text>
        <dbReference type="Rhea" id="RHEA:15901"/>
        <dbReference type="ChEBI" id="CHEBI:58272"/>
        <dbReference type="ChEBI" id="CHEBI:58289"/>
        <dbReference type="EC" id="5.4.2.12"/>
    </reaction>
</comment>
<feature type="binding site" evidence="9">
    <location>
        <position position="188"/>
    </location>
    <ligand>
        <name>substrate</name>
    </ligand>
</feature>
<evidence type="ECO:0000259" key="13">
    <source>
        <dbReference type="Pfam" id="PF01676"/>
    </source>
</evidence>
<comment type="pathway">
    <text evidence="3 9">Carbohydrate degradation; glycolysis; pyruvate from D-glyceraldehyde 3-phosphate: step 3/5.</text>
</comment>
<dbReference type="GO" id="GO:0030145">
    <property type="term" value="F:manganese ion binding"/>
    <property type="evidence" value="ECO:0007669"/>
    <property type="project" value="UniProtKB-UniRule"/>
</dbReference>
<dbReference type="FunFam" id="3.40.1450.10:FF:000002">
    <property type="entry name" value="2,3-bisphosphoglycerate-independent phosphoglycerate mutase"/>
    <property type="match status" value="1"/>
</dbReference>
<sequence length="528" mass="59120">MIKRPVILVILDGFGIPPATTASSSPFKAASCPTIHEMEKHYPFTTLQASGIAVGLLMGQAGNSEVGHLTMGAGRTLYHHLPRIITAIEDRSFLKNEAFLSSISHAEERKSTLHLMGLFSSGSVHAYRDHFYALIELVGGKDIPVKLHLFSDGKDSPTREFAENLQELKQYLNEEGYSNVDIASLIGRFYAMDRDAQWERIHKAYQCLIGEQALSFSNPIKYVEDSYQKGVEDEFIEPAWRMNEKGEPSGRICEHDAVIIWNFREDSMREIIRVLADEAFDGFARKMVNDLFIVTMTEYVKGLPVKVAFPPLDIIRPLAQVISEAEKTQVHIAETQKYAHVTYFFNGGIEEAFKGEDRVLVPSLKVEHFDESPQMAAPEITEIVLEEFSKHHFTLVNFANPDMVGHTGNFEATVKAVEVVDAALRRIMDKVLEVGGIMMVTGDHGNAEEKYYGLTGRKRTKHTTNVVPFFIAGEIFKRDAARSQEEIEEEYKHTKGTLADVAPTVLAAMEINQPGEMSGVNLVPKILQ</sequence>
<comment type="cofactor">
    <cofactor evidence="9">
        <name>Mn(2+)</name>
        <dbReference type="ChEBI" id="CHEBI:29035"/>
    </cofactor>
    <text evidence="9">Binds 2 manganese ions per subunit.</text>
</comment>
<dbReference type="InterPro" id="IPR017850">
    <property type="entry name" value="Alkaline_phosphatase_core_sf"/>
</dbReference>
<dbReference type="UniPathway" id="UPA00109">
    <property type="reaction ID" value="UER00186"/>
</dbReference>
<feature type="binding site" evidence="9 12">
    <location>
        <position position="444"/>
    </location>
    <ligand>
        <name>Mn(2+)</name>
        <dbReference type="ChEBI" id="CHEBI:29035"/>
        <label>2</label>
    </ligand>
</feature>
<proteinExistence type="inferred from homology"/>
<organism evidence="15 16">
    <name type="scientific">Candidatus Ryanbacteria bacterium RIFCSPHIGHO2_01_45_13</name>
    <dbReference type="NCBI Taxonomy" id="1802112"/>
    <lineage>
        <taxon>Bacteria</taxon>
        <taxon>Candidatus Ryaniibacteriota</taxon>
    </lineage>
</organism>
<evidence type="ECO:0000313" key="16">
    <source>
        <dbReference type="Proteomes" id="UP000176700"/>
    </source>
</evidence>
<name>A0A1G2FZY0_9BACT</name>
<evidence type="ECO:0000256" key="3">
    <source>
        <dbReference type="ARBA" id="ARBA00004798"/>
    </source>
</evidence>
<feature type="binding site" evidence="9">
    <location>
        <position position="337"/>
    </location>
    <ligand>
        <name>substrate</name>
    </ligand>
</feature>
<gene>
    <name evidence="9" type="primary">gpmI</name>
    <name evidence="15" type="ORF">A2W41_04045</name>
</gene>
<feature type="binding site" evidence="9 12">
    <location>
        <position position="406"/>
    </location>
    <ligand>
        <name>Mn(2+)</name>
        <dbReference type="ChEBI" id="CHEBI:29035"/>
        <label>1</label>
    </ligand>
</feature>
<feature type="binding site" evidence="9 12">
    <location>
        <position position="443"/>
    </location>
    <ligand>
        <name>Mn(2+)</name>
        <dbReference type="ChEBI" id="CHEBI:29035"/>
        <label>2</label>
    </ligand>
</feature>
<feature type="binding site" evidence="9 12">
    <location>
        <position position="402"/>
    </location>
    <ligand>
        <name>Mn(2+)</name>
        <dbReference type="ChEBI" id="CHEBI:29035"/>
        <label>1</label>
    </ligand>
</feature>
<dbReference type="Pfam" id="PF06415">
    <property type="entry name" value="iPGM_N"/>
    <property type="match status" value="1"/>
</dbReference>
<evidence type="ECO:0000256" key="4">
    <source>
        <dbReference type="ARBA" id="ARBA00008819"/>
    </source>
</evidence>
<dbReference type="Proteomes" id="UP000176700">
    <property type="component" value="Unassembled WGS sequence"/>
</dbReference>
<evidence type="ECO:0000259" key="14">
    <source>
        <dbReference type="Pfam" id="PF06415"/>
    </source>
</evidence>
<dbReference type="SUPFAM" id="SSF64158">
    <property type="entry name" value="2,3-Bisphosphoglycerate-independent phosphoglycerate mutase, substrate-binding domain"/>
    <property type="match status" value="1"/>
</dbReference>
<feature type="binding site" evidence="9">
    <location>
        <position position="194"/>
    </location>
    <ligand>
        <name>substrate</name>
    </ligand>
</feature>
<feature type="domain" description="BPG-independent PGAM N-terminal" evidence="14">
    <location>
        <begin position="86"/>
        <end position="300"/>
    </location>
</feature>
<evidence type="ECO:0000256" key="11">
    <source>
        <dbReference type="PIRSR" id="PIRSR001492-1"/>
    </source>
</evidence>
<dbReference type="SUPFAM" id="SSF53649">
    <property type="entry name" value="Alkaline phosphatase-like"/>
    <property type="match status" value="1"/>
</dbReference>
<evidence type="ECO:0000256" key="8">
    <source>
        <dbReference type="ARBA" id="ARBA00023235"/>
    </source>
</evidence>
<evidence type="ECO:0000256" key="2">
    <source>
        <dbReference type="ARBA" id="ARBA00002315"/>
    </source>
</evidence>
<comment type="similarity">
    <text evidence="4 9">Belongs to the BPG-independent phosphoglycerate mutase family.</text>
</comment>
<dbReference type="AlphaFoldDB" id="A0A1G2FZY0"/>
<accession>A0A1G2FZY0</accession>
<dbReference type="InterPro" id="IPR036646">
    <property type="entry name" value="PGAM_B_sf"/>
</dbReference>
<feature type="binding site" evidence="9 12">
    <location>
        <position position="12"/>
    </location>
    <ligand>
        <name>Mn(2+)</name>
        <dbReference type="ChEBI" id="CHEBI:29035"/>
        <label>2</label>
    </ligand>
</feature>
<evidence type="ECO:0000256" key="6">
    <source>
        <dbReference type="ARBA" id="ARBA00023152"/>
    </source>
</evidence>